<evidence type="ECO:0000313" key="11">
    <source>
        <dbReference type="EMBL" id="AIE83906.1"/>
    </source>
</evidence>
<dbReference type="GO" id="GO:0006412">
    <property type="term" value="P:translation"/>
    <property type="evidence" value="ECO:0007669"/>
    <property type="project" value="UniProtKB-UniRule"/>
</dbReference>
<dbReference type="Pfam" id="PF01281">
    <property type="entry name" value="Ribosomal_L9_N"/>
    <property type="match status" value="1"/>
</dbReference>
<dbReference type="InterPro" id="IPR036935">
    <property type="entry name" value="Ribosomal_bL9_N_sf"/>
</dbReference>
<dbReference type="AlphaFoldDB" id="A0A068NK82"/>
<dbReference type="PANTHER" id="PTHR21368">
    <property type="entry name" value="50S RIBOSOMAL PROTEIN L9"/>
    <property type="match status" value="1"/>
</dbReference>
<dbReference type="SUPFAM" id="SSF55653">
    <property type="entry name" value="Ribosomal protein L9 C-domain"/>
    <property type="match status" value="1"/>
</dbReference>
<accession>A0A068NK82</accession>
<keyword evidence="3 7" id="KW-0694">RNA-binding</keyword>
<evidence type="ECO:0000256" key="7">
    <source>
        <dbReference type="HAMAP-Rule" id="MF_00503"/>
    </source>
</evidence>
<dbReference type="GO" id="GO:0005840">
    <property type="term" value="C:ribosome"/>
    <property type="evidence" value="ECO:0007669"/>
    <property type="project" value="UniProtKB-KW"/>
</dbReference>
<keyword evidence="4 7" id="KW-0689">Ribosomal protein</keyword>
<dbReference type="RefSeq" id="WP_025227437.1">
    <property type="nucleotide sequence ID" value="NZ_CP007139.1"/>
</dbReference>
<dbReference type="Gene3D" id="3.10.430.100">
    <property type="entry name" value="Ribosomal protein L9, C-terminal domain"/>
    <property type="match status" value="1"/>
</dbReference>
<dbReference type="InterPro" id="IPR036791">
    <property type="entry name" value="Ribosomal_bL9_C_sf"/>
</dbReference>
<dbReference type="InterPro" id="IPR020069">
    <property type="entry name" value="Ribosomal_bL9_C"/>
</dbReference>
<dbReference type="GO" id="GO:0003735">
    <property type="term" value="F:structural constituent of ribosome"/>
    <property type="evidence" value="ECO:0007669"/>
    <property type="project" value="InterPro"/>
</dbReference>
<organism evidence="11 12">
    <name type="scientific">Fimbriimonas ginsengisoli Gsoil 348</name>
    <dbReference type="NCBI Taxonomy" id="661478"/>
    <lineage>
        <taxon>Bacteria</taxon>
        <taxon>Bacillati</taxon>
        <taxon>Armatimonadota</taxon>
        <taxon>Fimbriimonadia</taxon>
        <taxon>Fimbriimonadales</taxon>
        <taxon>Fimbriimonadaceae</taxon>
        <taxon>Fimbriimonas</taxon>
    </lineage>
</organism>
<dbReference type="InterPro" id="IPR020070">
    <property type="entry name" value="Ribosomal_bL9_N"/>
</dbReference>
<dbReference type="SUPFAM" id="SSF55658">
    <property type="entry name" value="L9 N-domain-like"/>
    <property type="match status" value="1"/>
</dbReference>
<dbReference type="KEGG" id="fgi:OP10G_0538"/>
<dbReference type="HAMAP" id="MF_00503">
    <property type="entry name" value="Ribosomal_bL9"/>
    <property type="match status" value="1"/>
</dbReference>
<proteinExistence type="inferred from homology"/>
<dbReference type="InterPro" id="IPR009027">
    <property type="entry name" value="Ribosomal_bL9/RNase_H1_N"/>
</dbReference>
<dbReference type="InterPro" id="IPR000244">
    <property type="entry name" value="Ribosomal_bL9"/>
</dbReference>
<feature type="domain" description="Ribosomal protein L9" evidence="9">
    <location>
        <begin position="1"/>
        <end position="46"/>
    </location>
</feature>
<evidence type="ECO:0000256" key="8">
    <source>
        <dbReference type="SAM" id="MobiDB-lite"/>
    </source>
</evidence>
<dbReference type="Gene3D" id="3.40.5.10">
    <property type="entry name" value="Ribosomal protein L9, N-terminal domain"/>
    <property type="match status" value="1"/>
</dbReference>
<sequence length="168" mass="17949">MKVILNQTVPKVGKEGTVVNVADGFARNYLFPRGLAIVADKKQIQALGKRNERVAAKTAGEKAAAEGVREKLNGQTVRIPGQVGAGQGKLFGAITSQDVADAVKKQLGVDVEKKKIALIEPIKRLGNHPVEIDLHREVDAKITVEVYDPAAPVEKPAPAPASDEDDEE</sequence>
<evidence type="ECO:0000256" key="6">
    <source>
        <dbReference type="ARBA" id="ARBA00035292"/>
    </source>
</evidence>
<dbReference type="OrthoDB" id="9788336at2"/>
<dbReference type="Pfam" id="PF03948">
    <property type="entry name" value="Ribosomal_L9_C"/>
    <property type="match status" value="1"/>
</dbReference>
<feature type="region of interest" description="Disordered" evidence="8">
    <location>
        <begin position="149"/>
        <end position="168"/>
    </location>
</feature>
<dbReference type="HOGENOM" id="CLU_078938_3_0_0"/>
<dbReference type="EMBL" id="CP007139">
    <property type="protein sequence ID" value="AIE83906.1"/>
    <property type="molecule type" value="Genomic_DNA"/>
</dbReference>
<name>A0A068NK82_FIMGI</name>
<dbReference type="eggNOG" id="COG0359">
    <property type="taxonomic scope" value="Bacteria"/>
</dbReference>
<gene>
    <name evidence="7" type="primary">rplI</name>
    <name evidence="11" type="ORF">OP10G_0538</name>
</gene>
<evidence type="ECO:0000256" key="5">
    <source>
        <dbReference type="ARBA" id="ARBA00023274"/>
    </source>
</evidence>
<keyword evidence="5 7" id="KW-0687">Ribonucleoprotein</keyword>
<dbReference type="GO" id="GO:0019843">
    <property type="term" value="F:rRNA binding"/>
    <property type="evidence" value="ECO:0007669"/>
    <property type="project" value="UniProtKB-UniRule"/>
</dbReference>
<comment type="function">
    <text evidence="7">Binds to the 23S rRNA.</text>
</comment>
<keyword evidence="12" id="KW-1185">Reference proteome</keyword>
<dbReference type="NCBIfam" id="TIGR00158">
    <property type="entry name" value="L9"/>
    <property type="match status" value="1"/>
</dbReference>
<protein>
    <recommendedName>
        <fullName evidence="6 7">Large ribosomal subunit protein bL9</fullName>
    </recommendedName>
</protein>
<evidence type="ECO:0000259" key="10">
    <source>
        <dbReference type="Pfam" id="PF03948"/>
    </source>
</evidence>
<keyword evidence="2 7" id="KW-0699">rRNA-binding</keyword>
<evidence type="ECO:0000256" key="3">
    <source>
        <dbReference type="ARBA" id="ARBA00022884"/>
    </source>
</evidence>
<evidence type="ECO:0000313" key="12">
    <source>
        <dbReference type="Proteomes" id="UP000027982"/>
    </source>
</evidence>
<dbReference type="Proteomes" id="UP000027982">
    <property type="component" value="Chromosome"/>
</dbReference>
<reference evidence="11 12" key="1">
    <citation type="journal article" date="2014" name="PLoS ONE">
        <title>The first complete genome sequence of the class fimbriimonadia in the phylum armatimonadetes.</title>
        <authorList>
            <person name="Hu Z.Y."/>
            <person name="Wang Y.Z."/>
            <person name="Im W.T."/>
            <person name="Wang S.Y."/>
            <person name="Zhao G.P."/>
            <person name="Zheng H.J."/>
            <person name="Quan Z.X."/>
        </authorList>
    </citation>
    <scope>NUCLEOTIDE SEQUENCE [LARGE SCALE GENOMIC DNA]</scope>
    <source>
        <strain evidence="11">Gsoil 348</strain>
    </source>
</reference>
<dbReference type="GO" id="GO:1990904">
    <property type="term" value="C:ribonucleoprotein complex"/>
    <property type="evidence" value="ECO:0007669"/>
    <property type="project" value="UniProtKB-KW"/>
</dbReference>
<evidence type="ECO:0000256" key="4">
    <source>
        <dbReference type="ARBA" id="ARBA00022980"/>
    </source>
</evidence>
<dbReference type="InterPro" id="IPR020594">
    <property type="entry name" value="Ribosomal_bL9_bac/chp"/>
</dbReference>
<evidence type="ECO:0000256" key="2">
    <source>
        <dbReference type="ARBA" id="ARBA00022730"/>
    </source>
</evidence>
<evidence type="ECO:0000256" key="1">
    <source>
        <dbReference type="ARBA" id="ARBA00010605"/>
    </source>
</evidence>
<feature type="domain" description="Large ribosomal subunit protein bL9 C-terminal" evidence="10">
    <location>
        <begin position="64"/>
        <end position="146"/>
    </location>
</feature>
<dbReference type="STRING" id="661478.OP10G_0538"/>
<comment type="similarity">
    <text evidence="1 7">Belongs to the bacterial ribosomal protein bL9 family.</text>
</comment>
<evidence type="ECO:0000259" key="9">
    <source>
        <dbReference type="Pfam" id="PF01281"/>
    </source>
</evidence>